<dbReference type="AlphaFoldDB" id="A0A7X0NH57"/>
<dbReference type="InterPro" id="IPR036653">
    <property type="entry name" value="CinA-like_C"/>
</dbReference>
<dbReference type="InterPro" id="IPR001453">
    <property type="entry name" value="MoaB/Mog_dom"/>
</dbReference>
<dbReference type="PANTHER" id="PTHR13939:SF0">
    <property type="entry name" value="NMN AMIDOHYDROLASE-LIKE PROTEIN YFAY"/>
    <property type="match status" value="1"/>
</dbReference>
<keyword evidence="4" id="KW-1185">Reference proteome</keyword>
<dbReference type="Gene3D" id="3.90.950.20">
    <property type="entry name" value="CinA-like"/>
    <property type="match status" value="1"/>
</dbReference>
<reference evidence="3 4" key="1">
    <citation type="submission" date="2020-08" db="EMBL/GenBank/DDBJ databases">
        <title>Genomic Encyclopedia of Type Strains, Phase IV (KMG-IV): sequencing the most valuable type-strain genomes for metagenomic binning, comparative biology and taxonomic classification.</title>
        <authorList>
            <person name="Goeker M."/>
        </authorList>
    </citation>
    <scope>NUCLEOTIDE SEQUENCE [LARGE SCALE GENOMIC DNA]</scope>
    <source>
        <strain evidence="3 4">DSM 26287</strain>
    </source>
</reference>
<dbReference type="Proteomes" id="UP000537141">
    <property type="component" value="Unassembled WGS sequence"/>
</dbReference>
<dbReference type="PIRSF" id="PIRSF006728">
    <property type="entry name" value="CinA"/>
    <property type="match status" value="1"/>
</dbReference>
<dbReference type="Pfam" id="PF02464">
    <property type="entry name" value="CinA"/>
    <property type="match status" value="1"/>
</dbReference>
<dbReference type="SUPFAM" id="SSF142433">
    <property type="entry name" value="CinA-like"/>
    <property type="match status" value="1"/>
</dbReference>
<name>A0A7X0NH57_9GAMM</name>
<keyword evidence="3" id="KW-0378">Hydrolase</keyword>
<comment type="caution">
    <text evidence="3">The sequence shown here is derived from an EMBL/GenBank/DDBJ whole genome shotgun (WGS) entry which is preliminary data.</text>
</comment>
<dbReference type="Gene3D" id="3.40.980.10">
    <property type="entry name" value="MoaB/Mog-like domain"/>
    <property type="match status" value="1"/>
</dbReference>
<sequence>MAPLKVQLLLTGNELMAGDVTDTNSVVIAQSLKEIGVEVARKVTIGDDVSMLITEIRLMSEQADVLIINGGLGPTVDDLTAYALAEATSTKLALHPDAQAHLNSWSIKRGAELNKANLKQAMLPDNSDVIPNEIGSAVGFSTTFNKCKIYCTPGVPHELILMLSDSIIPSVSELMSDTPNYLIKRFQVYGLGESSLQMFVDTHLPNWPEEIELGFRAKSPFVELKLTTRTITGKKLLPEWTQRIHQLLGAHILEEINSQERDMAEHILELLANKGLTITTAESCTGGLIASLITSIANASQSFEAGFVTYSNQIKSEIIDVAPSTLVQYGAVSKEVAEEMARGALKKSKADIVIAVTGIAGPSGGSKEKPVGSVWIAWGSADQLKSAYFCIKGSRKNFQQTVANRSLDLIRRLLLNNSELPFYMK</sequence>
<dbReference type="NCBIfam" id="TIGR00199">
    <property type="entry name" value="PncC_domain"/>
    <property type="match status" value="1"/>
</dbReference>
<evidence type="ECO:0000256" key="1">
    <source>
        <dbReference type="HAMAP-Rule" id="MF_00226"/>
    </source>
</evidence>
<dbReference type="CDD" id="cd00885">
    <property type="entry name" value="cinA"/>
    <property type="match status" value="1"/>
</dbReference>
<gene>
    <name evidence="3" type="ORF">HNQ55_001852</name>
</gene>
<dbReference type="PANTHER" id="PTHR13939">
    <property type="entry name" value="NICOTINAMIDE-NUCLEOTIDE AMIDOHYDROLASE PNCC"/>
    <property type="match status" value="1"/>
</dbReference>
<organism evidence="3 4">
    <name type="scientific">Thalassotalea piscium</name>
    <dbReference type="NCBI Taxonomy" id="1230533"/>
    <lineage>
        <taxon>Bacteria</taxon>
        <taxon>Pseudomonadati</taxon>
        <taxon>Pseudomonadota</taxon>
        <taxon>Gammaproteobacteria</taxon>
        <taxon>Alteromonadales</taxon>
        <taxon>Colwelliaceae</taxon>
        <taxon>Thalassotalea</taxon>
    </lineage>
</organism>
<accession>A0A7X0NH57</accession>
<dbReference type="SUPFAM" id="SSF53218">
    <property type="entry name" value="Molybdenum cofactor biosynthesis proteins"/>
    <property type="match status" value="1"/>
</dbReference>
<protein>
    <recommendedName>
        <fullName evidence="1">CinA-like protein</fullName>
    </recommendedName>
</protein>
<dbReference type="EMBL" id="JACHHU010000013">
    <property type="protein sequence ID" value="MBB6543337.1"/>
    <property type="molecule type" value="Genomic_DNA"/>
</dbReference>
<comment type="similarity">
    <text evidence="1">Belongs to the CinA family.</text>
</comment>
<dbReference type="InterPro" id="IPR008135">
    <property type="entry name" value="Competence-induced_CinA"/>
</dbReference>
<feature type="domain" description="MoaB/Mog" evidence="2">
    <location>
        <begin position="7"/>
        <end position="174"/>
    </location>
</feature>
<dbReference type="RefSeq" id="WP_184424135.1">
    <property type="nucleotide sequence ID" value="NZ_AP027362.1"/>
</dbReference>
<dbReference type="SMART" id="SM00852">
    <property type="entry name" value="MoCF_biosynth"/>
    <property type="match status" value="1"/>
</dbReference>
<dbReference type="InterPro" id="IPR036425">
    <property type="entry name" value="MoaB/Mog-like_dom_sf"/>
</dbReference>
<dbReference type="InterPro" id="IPR050101">
    <property type="entry name" value="CinA"/>
</dbReference>
<proteinExistence type="inferred from homology"/>
<dbReference type="Pfam" id="PF00994">
    <property type="entry name" value="MoCF_biosynth"/>
    <property type="match status" value="1"/>
</dbReference>
<dbReference type="InterPro" id="IPR008136">
    <property type="entry name" value="CinA_C"/>
</dbReference>
<dbReference type="GO" id="GO:0016787">
    <property type="term" value="F:hydrolase activity"/>
    <property type="evidence" value="ECO:0007669"/>
    <property type="project" value="UniProtKB-KW"/>
</dbReference>
<evidence type="ECO:0000259" key="2">
    <source>
        <dbReference type="SMART" id="SM00852"/>
    </source>
</evidence>
<dbReference type="HAMAP" id="MF_00226_B">
    <property type="entry name" value="CinA_B"/>
    <property type="match status" value="1"/>
</dbReference>
<evidence type="ECO:0000313" key="4">
    <source>
        <dbReference type="Proteomes" id="UP000537141"/>
    </source>
</evidence>
<dbReference type="NCBIfam" id="TIGR00200">
    <property type="entry name" value="cinA_nterm"/>
    <property type="match status" value="1"/>
</dbReference>
<evidence type="ECO:0000313" key="3">
    <source>
        <dbReference type="EMBL" id="MBB6543337.1"/>
    </source>
</evidence>